<feature type="domain" description="Metallo-beta-lactamase" evidence="1">
    <location>
        <begin position="108"/>
        <end position="170"/>
    </location>
</feature>
<dbReference type="RefSeq" id="WP_110987423.1">
    <property type="nucleotide sequence ID" value="NZ_CAWNWM010000012.1"/>
</dbReference>
<name>A0A2W1JED6_9CYAN</name>
<evidence type="ECO:0000313" key="2">
    <source>
        <dbReference type="EMBL" id="PZD72099.1"/>
    </source>
</evidence>
<comment type="caution">
    <text evidence="2">The sequence shown here is derived from an EMBL/GenBank/DDBJ whole genome shotgun (WGS) entry which is preliminary data.</text>
</comment>
<dbReference type="SUPFAM" id="SSF56281">
    <property type="entry name" value="Metallo-hydrolase/oxidoreductase"/>
    <property type="match status" value="1"/>
</dbReference>
<dbReference type="Proteomes" id="UP000248857">
    <property type="component" value="Unassembled WGS sequence"/>
</dbReference>
<dbReference type="InterPro" id="IPR036866">
    <property type="entry name" value="RibonucZ/Hydroxyglut_hydro"/>
</dbReference>
<organism evidence="2 3">
    <name type="scientific">Acaryochloris thomasi RCC1774</name>
    <dbReference type="NCBI Taxonomy" id="1764569"/>
    <lineage>
        <taxon>Bacteria</taxon>
        <taxon>Bacillati</taxon>
        <taxon>Cyanobacteriota</taxon>
        <taxon>Cyanophyceae</taxon>
        <taxon>Acaryochloridales</taxon>
        <taxon>Acaryochloridaceae</taxon>
        <taxon>Acaryochloris</taxon>
        <taxon>Acaryochloris thomasi</taxon>
    </lineage>
</organism>
<gene>
    <name evidence="2" type="ORF">C1752_04019</name>
</gene>
<dbReference type="AlphaFoldDB" id="A0A2W1JED6"/>
<proteinExistence type="predicted"/>
<dbReference type="Pfam" id="PF00753">
    <property type="entry name" value="Lactamase_B"/>
    <property type="match status" value="1"/>
</dbReference>
<dbReference type="OrthoDB" id="9802991at2"/>
<keyword evidence="3" id="KW-1185">Reference proteome</keyword>
<dbReference type="InterPro" id="IPR001279">
    <property type="entry name" value="Metallo-B-lactamas"/>
</dbReference>
<protein>
    <recommendedName>
        <fullName evidence="1">Metallo-beta-lactamase domain-containing protein</fullName>
    </recommendedName>
</protein>
<dbReference type="Gene3D" id="3.60.15.10">
    <property type="entry name" value="Ribonuclease Z/Hydroxyacylglutathione hydrolase-like"/>
    <property type="match status" value="1"/>
</dbReference>
<dbReference type="EMBL" id="PQWO01000012">
    <property type="protein sequence ID" value="PZD72099.1"/>
    <property type="molecule type" value="Genomic_DNA"/>
</dbReference>
<evidence type="ECO:0000313" key="3">
    <source>
        <dbReference type="Proteomes" id="UP000248857"/>
    </source>
</evidence>
<accession>A0A2W1JED6</accession>
<dbReference type="PANTHER" id="PTHR42773">
    <property type="entry name" value="METALLO-BETA-LACTAMASE-RELATED"/>
    <property type="match status" value="1"/>
</dbReference>
<dbReference type="PANTHER" id="PTHR42773:SF3">
    <property type="entry name" value="SLR0630 PROTEIN"/>
    <property type="match status" value="1"/>
</dbReference>
<reference evidence="2 3" key="1">
    <citation type="journal article" date="2018" name="Sci. Rep.">
        <title>A novel species of the marine cyanobacterium Acaryochloris with a unique pigment content and lifestyle.</title>
        <authorList>
            <person name="Partensky F."/>
            <person name="Six C."/>
            <person name="Ratin M."/>
            <person name="Garczarek L."/>
            <person name="Vaulot D."/>
            <person name="Probert I."/>
            <person name="Calteau A."/>
            <person name="Gourvil P."/>
            <person name="Marie D."/>
            <person name="Grebert T."/>
            <person name="Bouchier C."/>
            <person name="Le Panse S."/>
            <person name="Gachenot M."/>
            <person name="Rodriguez F."/>
            <person name="Garrido J.L."/>
        </authorList>
    </citation>
    <scope>NUCLEOTIDE SEQUENCE [LARGE SCALE GENOMIC DNA]</scope>
    <source>
        <strain evidence="2 3">RCC1774</strain>
    </source>
</reference>
<sequence>MSKAAQQVLDSIFAFPPNRETLGGTAYLIVGNPWNILVDCPAWTPENQSFIASHGPVQWLAITHRQGIGAHISQMQQTLACQIAIQEQEAYLLPNLPVTAFQDRLSLSDDSYLLWTPGHSPGSACCYDRRSRVLFTGRHLLPNLQGQPTPLRTAKTFHWPRQIRSLEKLQTSFTSETLQFICPGANTGFLRGRRVIDHAYQAICNLQPDRLRWVEIHDG</sequence>
<evidence type="ECO:0000259" key="1">
    <source>
        <dbReference type="Pfam" id="PF00753"/>
    </source>
</evidence>